<dbReference type="EMBL" id="FOIA01000074">
    <property type="protein sequence ID" value="SET70154.1"/>
    <property type="molecule type" value="Genomic_DNA"/>
</dbReference>
<sequence>SDNTGTTVASYQGVAVERIVTDVLLSQAWLEQQDLW</sequence>
<protein>
    <submittedName>
        <fullName evidence="1">Uncharacterized protein</fullName>
    </submittedName>
</protein>
<reference evidence="2" key="1">
    <citation type="submission" date="2016-10" db="EMBL/GenBank/DDBJ databases">
        <authorList>
            <person name="Varghese N."/>
            <person name="Submissions S."/>
        </authorList>
    </citation>
    <scope>NUCLEOTIDE SEQUENCE [LARGE SCALE GENOMIC DNA]</scope>
    <source>
        <strain evidence="2">Nm71</strain>
    </source>
</reference>
<accession>A0A1I0GIK3</accession>
<evidence type="ECO:0000313" key="2">
    <source>
        <dbReference type="Proteomes" id="UP000199345"/>
    </source>
</evidence>
<name>A0A1I0GIK3_9PROT</name>
<organism evidence="1 2">
    <name type="scientific">Nitrosomonas marina</name>
    <dbReference type="NCBI Taxonomy" id="917"/>
    <lineage>
        <taxon>Bacteria</taxon>
        <taxon>Pseudomonadati</taxon>
        <taxon>Pseudomonadota</taxon>
        <taxon>Betaproteobacteria</taxon>
        <taxon>Nitrosomonadales</taxon>
        <taxon>Nitrosomonadaceae</taxon>
        <taxon>Nitrosomonas</taxon>
    </lineage>
</organism>
<proteinExistence type="predicted"/>
<keyword evidence="2" id="KW-1185">Reference proteome</keyword>
<dbReference type="AlphaFoldDB" id="A0A1I0GIK3"/>
<evidence type="ECO:0000313" key="1">
    <source>
        <dbReference type="EMBL" id="SET70154.1"/>
    </source>
</evidence>
<gene>
    <name evidence="1" type="ORF">SAMN05216326_1741</name>
</gene>
<feature type="non-terminal residue" evidence="1">
    <location>
        <position position="1"/>
    </location>
</feature>
<dbReference type="Proteomes" id="UP000199345">
    <property type="component" value="Unassembled WGS sequence"/>
</dbReference>